<keyword evidence="2" id="KW-1185">Reference proteome</keyword>
<organism evidence="1 2">
    <name type="scientific">Flintibacter faecis</name>
    <dbReference type="NCBI Taxonomy" id="2763047"/>
    <lineage>
        <taxon>Bacteria</taxon>
        <taxon>Bacillati</taxon>
        <taxon>Bacillota</taxon>
        <taxon>Clostridia</taxon>
        <taxon>Eubacteriales</taxon>
        <taxon>Flintibacter</taxon>
    </lineage>
</organism>
<evidence type="ECO:0008006" key="3">
    <source>
        <dbReference type="Google" id="ProtNLM"/>
    </source>
</evidence>
<sequence>MKIQLLIGICQSDYAEHLSRVLAEKHADVFEVIVCSKPELLGQTMDKRRFDAALLDGEMAGAADLSAVRLPLLVWDGASPLEGAAQDLPRVRKYQRISAISSDVVERYAAISGPQESFQSSRAKITAVWSPAGGSGKTAVALALAARRAAQGRQTVYLDLEPFSALQSYFKEPGKSISGVFEKLDGDVALLFQGIRQRDSASGVYYFGAPMNYDDMNILTPEDVARLLDGCAANADEVVVDLGSACDGRTRKILELADQVWLVGDGSMVCRAKCHQFRTQHDVYGEIAPKLTVVANRGARNVALPEERELSLPKVNADDPAAVYRALAEYIQ</sequence>
<proteinExistence type="predicted"/>
<evidence type="ECO:0000313" key="1">
    <source>
        <dbReference type="EMBL" id="MBC5716763.1"/>
    </source>
</evidence>
<name>A0A8J6M3R2_9FIRM</name>
<gene>
    <name evidence="1" type="ORF">H8S55_05415</name>
</gene>
<accession>A0A8J6M3R2</accession>
<dbReference type="RefSeq" id="WP_186878116.1">
    <property type="nucleotide sequence ID" value="NZ_JACOPN010000003.1"/>
</dbReference>
<comment type="caution">
    <text evidence="1">The sequence shown here is derived from an EMBL/GenBank/DDBJ whole genome shotgun (WGS) entry which is preliminary data.</text>
</comment>
<dbReference type="Gene3D" id="3.40.50.300">
    <property type="entry name" value="P-loop containing nucleotide triphosphate hydrolases"/>
    <property type="match status" value="1"/>
</dbReference>
<dbReference type="EMBL" id="JACOPN010000003">
    <property type="protein sequence ID" value="MBC5716763.1"/>
    <property type="molecule type" value="Genomic_DNA"/>
</dbReference>
<dbReference type="AlphaFoldDB" id="A0A8J6M3R2"/>
<dbReference type="Proteomes" id="UP000602260">
    <property type="component" value="Unassembled WGS sequence"/>
</dbReference>
<dbReference type="Gene3D" id="3.40.50.10850">
    <property type="entry name" value="Ntrc-like two-domain protein"/>
    <property type="match status" value="1"/>
</dbReference>
<dbReference type="InterPro" id="IPR027417">
    <property type="entry name" value="P-loop_NTPase"/>
</dbReference>
<evidence type="ECO:0000313" key="2">
    <source>
        <dbReference type="Proteomes" id="UP000602260"/>
    </source>
</evidence>
<reference evidence="1" key="1">
    <citation type="submission" date="2020-08" db="EMBL/GenBank/DDBJ databases">
        <title>Genome public.</title>
        <authorList>
            <person name="Liu C."/>
            <person name="Sun Q."/>
        </authorList>
    </citation>
    <scope>NUCLEOTIDE SEQUENCE</scope>
    <source>
        <strain evidence="1">BX5</strain>
    </source>
</reference>
<protein>
    <recommendedName>
        <fullName evidence="3">CobQ/CobB/MinD/ParA nucleotide binding domain-containing protein</fullName>
    </recommendedName>
</protein>
<dbReference type="SUPFAM" id="SSF52540">
    <property type="entry name" value="P-loop containing nucleoside triphosphate hydrolases"/>
    <property type="match status" value="1"/>
</dbReference>